<reference evidence="2" key="1">
    <citation type="submission" date="2022-01" db="EMBL/GenBank/DDBJ databases">
        <title>Comparative genomics reveals a dynamic genome evolution in the ectomycorrhizal milk-cap (Lactarius) mushrooms.</title>
        <authorList>
            <consortium name="DOE Joint Genome Institute"/>
            <person name="Lebreton A."/>
            <person name="Tang N."/>
            <person name="Kuo A."/>
            <person name="LaButti K."/>
            <person name="Drula E."/>
            <person name="Barry K."/>
            <person name="Clum A."/>
            <person name="Lipzen A."/>
            <person name="Mousain D."/>
            <person name="Ng V."/>
            <person name="Wang R."/>
            <person name="Wang X."/>
            <person name="Dai Y."/>
            <person name="Henrissat B."/>
            <person name="Grigoriev I.V."/>
            <person name="Guerin-Laguette A."/>
            <person name="Yu F."/>
            <person name="Martin F.M."/>
        </authorList>
    </citation>
    <scope>NUCLEOTIDE SEQUENCE</scope>
    <source>
        <strain evidence="2">QP</strain>
    </source>
</reference>
<accession>A0AAD4LVM0</accession>
<keyword evidence="3" id="KW-1185">Reference proteome</keyword>
<name>A0AAD4LVM0_9AGAM</name>
<sequence>MHSYKTLAVLALAVSTASPAFSAPVVDGQQQARGDIDERASALPSGLGSDVGGLLKTIGTSLAFGALPVALEHFLGGNSTRRALPGDIDVDKRTPGVASLFDDLLTSLKSTDSIGAVIKNGLLGGVASGVGAVGASELLNNTRREPSPLSGSDFSAIAKTVAGALISLGAADGVKEAADKIFNRDDTSPQDIMDVLQLLGSKLEELD</sequence>
<organism evidence="2 3">
    <name type="scientific">Lactarius akahatsu</name>
    <dbReference type="NCBI Taxonomy" id="416441"/>
    <lineage>
        <taxon>Eukaryota</taxon>
        <taxon>Fungi</taxon>
        <taxon>Dikarya</taxon>
        <taxon>Basidiomycota</taxon>
        <taxon>Agaricomycotina</taxon>
        <taxon>Agaricomycetes</taxon>
        <taxon>Russulales</taxon>
        <taxon>Russulaceae</taxon>
        <taxon>Lactarius</taxon>
    </lineage>
</organism>
<evidence type="ECO:0000313" key="2">
    <source>
        <dbReference type="EMBL" id="KAH9001666.1"/>
    </source>
</evidence>
<dbReference type="EMBL" id="JAKELL010000001">
    <property type="protein sequence ID" value="KAH9001666.1"/>
    <property type="molecule type" value="Genomic_DNA"/>
</dbReference>
<feature type="chain" id="PRO_5042179562" evidence="1">
    <location>
        <begin position="23"/>
        <end position="207"/>
    </location>
</feature>
<dbReference type="Proteomes" id="UP001201163">
    <property type="component" value="Unassembled WGS sequence"/>
</dbReference>
<evidence type="ECO:0000313" key="3">
    <source>
        <dbReference type="Proteomes" id="UP001201163"/>
    </source>
</evidence>
<comment type="caution">
    <text evidence="2">The sequence shown here is derived from an EMBL/GenBank/DDBJ whole genome shotgun (WGS) entry which is preliminary data.</text>
</comment>
<keyword evidence="1" id="KW-0732">Signal</keyword>
<evidence type="ECO:0000256" key="1">
    <source>
        <dbReference type="SAM" id="SignalP"/>
    </source>
</evidence>
<feature type="signal peptide" evidence="1">
    <location>
        <begin position="1"/>
        <end position="22"/>
    </location>
</feature>
<gene>
    <name evidence="2" type="ORF">EDB92DRAFT_1828089</name>
</gene>
<dbReference type="AlphaFoldDB" id="A0AAD4LVM0"/>
<protein>
    <submittedName>
        <fullName evidence="2">Uncharacterized protein</fullName>
    </submittedName>
</protein>
<proteinExistence type="predicted"/>